<evidence type="ECO:0000256" key="2">
    <source>
        <dbReference type="ARBA" id="ARBA00022857"/>
    </source>
</evidence>
<dbReference type="InterPro" id="IPR008030">
    <property type="entry name" value="NmrA-like"/>
</dbReference>
<comment type="similarity">
    <text evidence="1">Belongs to the NmrA-type oxidoreductase family.</text>
</comment>
<dbReference type="InterPro" id="IPR036291">
    <property type="entry name" value="NAD(P)-bd_dom_sf"/>
</dbReference>
<dbReference type="EMBL" id="MCFJ01000003">
    <property type="protein sequence ID" value="ORY68558.1"/>
    <property type="molecule type" value="Genomic_DNA"/>
</dbReference>
<dbReference type="Gene3D" id="3.40.50.720">
    <property type="entry name" value="NAD(P)-binding Rossmann-like Domain"/>
    <property type="match status" value="1"/>
</dbReference>
<dbReference type="InParanoid" id="A0A1Y2EAE3"/>
<dbReference type="InterPro" id="IPR051164">
    <property type="entry name" value="NmrA-like_oxidored"/>
</dbReference>
<dbReference type="GO" id="GO:0005634">
    <property type="term" value="C:nucleus"/>
    <property type="evidence" value="ECO:0007669"/>
    <property type="project" value="TreeGrafter"/>
</dbReference>
<evidence type="ECO:0000256" key="1">
    <source>
        <dbReference type="ARBA" id="ARBA00006328"/>
    </source>
</evidence>
<keyword evidence="2" id="KW-0521">NADP</keyword>
<dbReference type="Proteomes" id="UP000193689">
    <property type="component" value="Unassembled WGS sequence"/>
</dbReference>
<gene>
    <name evidence="4" type="ORF">BCR38DRAFT_334802</name>
</gene>
<name>A0A1Y2EAE3_9PEZI</name>
<protein>
    <recommendedName>
        <fullName evidence="3">NmrA-like domain-containing protein</fullName>
    </recommendedName>
</protein>
<dbReference type="PANTHER" id="PTHR42748">
    <property type="entry name" value="NITROGEN METABOLITE REPRESSION PROTEIN NMRA FAMILY MEMBER"/>
    <property type="match status" value="1"/>
</dbReference>
<proteinExistence type="inferred from homology"/>
<evidence type="ECO:0000313" key="5">
    <source>
        <dbReference type="Proteomes" id="UP000193689"/>
    </source>
</evidence>
<dbReference type="Pfam" id="PF05368">
    <property type="entry name" value="NmrA"/>
    <property type="match status" value="1"/>
</dbReference>
<dbReference type="AlphaFoldDB" id="A0A1Y2EAE3"/>
<feature type="domain" description="NmrA-like" evidence="3">
    <location>
        <begin position="2"/>
        <end position="255"/>
    </location>
</feature>
<dbReference type="PANTHER" id="PTHR42748:SF25">
    <property type="entry name" value="NMRA FAMILY PROTEIN"/>
    <property type="match status" value="1"/>
</dbReference>
<dbReference type="Gene3D" id="3.90.25.10">
    <property type="entry name" value="UDP-galactose 4-epimerase, domain 1"/>
    <property type="match status" value="1"/>
</dbReference>
<reference evidence="4 5" key="1">
    <citation type="submission" date="2016-07" db="EMBL/GenBank/DDBJ databases">
        <title>Pervasive Adenine N6-methylation of Active Genes in Fungi.</title>
        <authorList>
            <consortium name="DOE Joint Genome Institute"/>
            <person name="Mondo S.J."/>
            <person name="Dannebaum R.O."/>
            <person name="Kuo R.C."/>
            <person name="Labutti K."/>
            <person name="Haridas S."/>
            <person name="Kuo A."/>
            <person name="Salamov A."/>
            <person name="Ahrendt S.R."/>
            <person name="Lipzen A."/>
            <person name="Sullivan W."/>
            <person name="Andreopoulos W.B."/>
            <person name="Clum A."/>
            <person name="Lindquist E."/>
            <person name="Daum C."/>
            <person name="Ramamoorthy G.K."/>
            <person name="Gryganskyi A."/>
            <person name="Culley D."/>
            <person name="Magnuson J.K."/>
            <person name="James T.Y."/>
            <person name="O'Malley M.A."/>
            <person name="Stajich J.E."/>
            <person name="Spatafora J.W."/>
            <person name="Visel A."/>
            <person name="Grigoriev I.V."/>
        </authorList>
    </citation>
    <scope>NUCLEOTIDE SEQUENCE [LARGE SCALE GENOMIC DNA]</scope>
    <source>
        <strain evidence="4 5">CBS 129021</strain>
    </source>
</reference>
<dbReference type="RefSeq" id="XP_040718845.1">
    <property type="nucleotide sequence ID" value="XM_040855348.1"/>
</dbReference>
<dbReference type="SUPFAM" id="SSF51735">
    <property type="entry name" value="NAD(P)-binding Rossmann-fold domains"/>
    <property type="match status" value="1"/>
</dbReference>
<dbReference type="FunFam" id="3.40.50.720:FF:000528">
    <property type="entry name" value="Nucleoside-diphosphate-sugar epimerase family protein"/>
    <property type="match status" value="1"/>
</dbReference>
<dbReference type="STRING" id="1141098.A0A1Y2EAE3"/>
<dbReference type="GeneID" id="63771560"/>
<dbReference type="OrthoDB" id="9997102at2759"/>
<keyword evidence="5" id="KW-1185">Reference proteome</keyword>
<organism evidence="4 5">
    <name type="scientific">Pseudomassariella vexata</name>
    <dbReference type="NCBI Taxonomy" id="1141098"/>
    <lineage>
        <taxon>Eukaryota</taxon>
        <taxon>Fungi</taxon>
        <taxon>Dikarya</taxon>
        <taxon>Ascomycota</taxon>
        <taxon>Pezizomycotina</taxon>
        <taxon>Sordariomycetes</taxon>
        <taxon>Xylariomycetidae</taxon>
        <taxon>Amphisphaeriales</taxon>
        <taxon>Pseudomassariaceae</taxon>
        <taxon>Pseudomassariella</taxon>
    </lineage>
</organism>
<comment type="caution">
    <text evidence="4">The sequence shown here is derived from an EMBL/GenBank/DDBJ whole genome shotgun (WGS) entry which is preliminary data.</text>
</comment>
<sequence>MSRAILVTGATGKQGGAVVDALLALPNADFTILAVTRNPQSTDAKRLASRSSFIKLVGGNLNDTPALFEEAHQVSAHPIWGVYSLQVSIGPGVTVASEVAQGKNLIDAAIQNGVSHFVYSSIERGGDEVSWDNPTPIPHFQSKYQIERHLRDVTGPGKPGEKMRWTILRPVAFMDNLESGFQTKVFLAALQNWLGNKPLQFIATSDIGIFAAKAFDDPEGWDRRAVGLAGDELSVRQISESFLNATGSPAPITYWFLGSALTYAITEVRLMIGWFASAGYKADIHQIRREHADLLTMEQWLVRKSGLVTR</sequence>
<accession>A0A1Y2EAE3</accession>
<evidence type="ECO:0000313" key="4">
    <source>
        <dbReference type="EMBL" id="ORY68558.1"/>
    </source>
</evidence>
<evidence type="ECO:0000259" key="3">
    <source>
        <dbReference type="Pfam" id="PF05368"/>
    </source>
</evidence>